<protein>
    <submittedName>
        <fullName evidence="2">Uncharacterized protein</fullName>
    </submittedName>
</protein>
<evidence type="ECO:0000313" key="3">
    <source>
        <dbReference type="Proteomes" id="UP000681594"/>
    </source>
</evidence>
<evidence type="ECO:0000256" key="1">
    <source>
        <dbReference type="SAM" id="MobiDB-lite"/>
    </source>
</evidence>
<reference evidence="2 3" key="1">
    <citation type="submission" date="2021-03" db="EMBL/GenBank/DDBJ databases">
        <authorList>
            <person name="So Y."/>
        </authorList>
    </citation>
    <scope>NUCLEOTIDE SEQUENCE [LARGE SCALE GENOMIC DNA]</scope>
    <source>
        <strain evidence="2 3">SSH11</strain>
    </source>
</reference>
<evidence type="ECO:0000313" key="2">
    <source>
        <dbReference type="EMBL" id="MBP0447339.1"/>
    </source>
</evidence>
<proteinExistence type="predicted"/>
<name>A0ABS4AM93_9PROT</name>
<gene>
    <name evidence="2" type="ORF">J8J14_21460</name>
</gene>
<dbReference type="Proteomes" id="UP000681594">
    <property type="component" value="Unassembled WGS sequence"/>
</dbReference>
<organism evidence="2 3">
    <name type="scientific">Pararoseomonas baculiformis</name>
    <dbReference type="NCBI Taxonomy" id="2820812"/>
    <lineage>
        <taxon>Bacteria</taxon>
        <taxon>Pseudomonadati</taxon>
        <taxon>Pseudomonadota</taxon>
        <taxon>Alphaproteobacteria</taxon>
        <taxon>Acetobacterales</taxon>
        <taxon>Acetobacteraceae</taxon>
        <taxon>Pararoseomonas</taxon>
    </lineage>
</organism>
<sequence length="37" mass="3999">MRAALGPLEQTEIEHTASHWAKASNLHADGSNDRRAG</sequence>
<comment type="caution">
    <text evidence="2">The sequence shown here is derived from an EMBL/GenBank/DDBJ whole genome shotgun (WGS) entry which is preliminary data.</text>
</comment>
<accession>A0ABS4AM93</accession>
<feature type="region of interest" description="Disordered" evidence="1">
    <location>
        <begin position="15"/>
        <end position="37"/>
    </location>
</feature>
<dbReference type="EMBL" id="JAGIZB010000032">
    <property type="protein sequence ID" value="MBP0447339.1"/>
    <property type="molecule type" value="Genomic_DNA"/>
</dbReference>
<keyword evidence="3" id="KW-1185">Reference proteome</keyword>